<gene>
    <name evidence="2" type="ORF">ROSSTS7063_02032</name>
</gene>
<evidence type="ECO:0000313" key="2">
    <source>
        <dbReference type="EMBL" id="VUX11041.1"/>
    </source>
</evidence>
<dbReference type="RefSeq" id="WP_144369170.1">
    <property type="nucleotide sequence ID" value="NZ_CABHNB010000030.1"/>
</dbReference>
<feature type="transmembrane region" description="Helical" evidence="1">
    <location>
        <begin position="85"/>
        <end position="107"/>
    </location>
</feature>
<proteinExistence type="predicted"/>
<dbReference type="InterPro" id="IPR021529">
    <property type="entry name" value="DUF2798"/>
</dbReference>
<evidence type="ECO:0000313" key="3">
    <source>
        <dbReference type="Proteomes" id="UP000409147"/>
    </source>
</evidence>
<protein>
    <recommendedName>
        <fullName evidence="4">DUF2798 domain-containing protein</fullName>
    </recommendedName>
</protein>
<keyword evidence="3" id="KW-1185">Reference proteome</keyword>
<evidence type="ECO:0000256" key="1">
    <source>
        <dbReference type="SAM" id="Phobius"/>
    </source>
</evidence>
<dbReference type="AlphaFoldDB" id="A0A564TUX3"/>
<dbReference type="Proteomes" id="UP000409147">
    <property type="component" value="Unassembled WGS sequence"/>
</dbReference>
<organism evidence="2 3">
    <name type="scientific">Blautia obeum</name>
    <dbReference type="NCBI Taxonomy" id="40520"/>
    <lineage>
        <taxon>Bacteria</taxon>
        <taxon>Bacillati</taxon>
        <taxon>Bacillota</taxon>
        <taxon>Clostridia</taxon>
        <taxon>Lachnospirales</taxon>
        <taxon>Lachnospiraceae</taxon>
        <taxon>Blautia</taxon>
    </lineage>
</organism>
<dbReference type="Pfam" id="PF11391">
    <property type="entry name" value="DUF2798"/>
    <property type="match status" value="2"/>
</dbReference>
<feature type="transmembrane region" description="Helical" evidence="1">
    <location>
        <begin position="9"/>
        <end position="29"/>
    </location>
</feature>
<keyword evidence="1" id="KW-1133">Transmembrane helix</keyword>
<keyword evidence="1" id="KW-0812">Transmembrane</keyword>
<accession>A0A564TUX3</accession>
<reference evidence="2 3" key="1">
    <citation type="submission" date="2019-07" db="EMBL/GenBank/DDBJ databases">
        <authorList>
            <person name="Hibberd C M."/>
            <person name="Gehrig L. J."/>
            <person name="Chang H.-W."/>
            <person name="Venkatesh S."/>
        </authorList>
    </citation>
    <scope>NUCLEOTIDE SEQUENCE [LARGE SCALE GENOMIC DNA]</scope>
    <source>
        <strain evidence="2">Ruminococcus_obeum_SSTS_Bg7063</strain>
    </source>
</reference>
<evidence type="ECO:0008006" key="4">
    <source>
        <dbReference type="Google" id="ProtNLM"/>
    </source>
</evidence>
<name>A0A564TUX3_9FIRM</name>
<feature type="transmembrane region" description="Helical" evidence="1">
    <location>
        <begin position="49"/>
        <end position="73"/>
    </location>
</feature>
<dbReference type="EMBL" id="CABHNB010000030">
    <property type="protein sequence ID" value="VUX11041.1"/>
    <property type="molecule type" value="Genomic_DNA"/>
</dbReference>
<sequence length="164" mass="18682">MPKNKFQEVIFTIIMVFFMVYAMICYNISLNIGGMSNEVFLSAFHELIIMGPIAFILDFFIVSKLAFMCAARMVNFRNCHPFSKILAISVPSVAFMCPLMSLAATILFKNAGSQFIAVWLQTTAMNFPTAFFWQLIYAGPLVRFIFRHIFRENENAQNTVTSAE</sequence>
<keyword evidence="1" id="KW-0472">Membrane</keyword>